<feature type="domain" description="C2H2-type" evidence="8">
    <location>
        <begin position="298"/>
        <end position="325"/>
    </location>
</feature>
<dbReference type="SUPFAM" id="SSF57716">
    <property type="entry name" value="Glucocorticoid receptor-like (DNA-binding domain)"/>
    <property type="match status" value="1"/>
</dbReference>
<reference evidence="10" key="1">
    <citation type="submission" date="2022-07" db="EMBL/GenBank/DDBJ databases">
        <authorList>
            <person name="Trinca V."/>
            <person name="Uliana J.V.C."/>
            <person name="Torres T.T."/>
            <person name="Ward R.J."/>
            <person name="Monesi N."/>
        </authorList>
    </citation>
    <scope>NUCLEOTIDE SEQUENCE</scope>
    <source>
        <strain evidence="10">HSMRA1968</strain>
        <tissue evidence="10">Whole embryos</tissue>
    </source>
</reference>
<feature type="domain" description="C2H2-type" evidence="8">
    <location>
        <begin position="412"/>
        <end position="441"/>
    </location>
</feature>
<dbReference type="GO" id="GO:0001228">
    <property type="term" value="F:DNA-binding transcription activator activity, RNA polymerase II-specific"/>
    <property type="evidence" value="ECO:0007669"/>
    <property type="project" value="TreeGrafter"/>
</dbReference>
<dbReference type="Proteomes" id="UP001151699">
    <property type="component" value="Chromosome A"/>
</dbReference>
<feature type="domain" description="C2H2-type" evidence="8">
    <location>
        <begin position="326"/>
        <end position="353"/>
    </location>
</feature>
<dbReference type="PANTHER" id="PTHR24393:SF34">
    <property type="entry name" value="PR_SET DOMAIN 13"/>
    <property type="match status" value="1"/>
</dbReference>
<dbReference type="FunFam" id="3.30.160.60:FF:000202">
    <property type="entry name" value="Zinc finger protein 574"/>
    <property type="match status" value="1"/>
</dbReference>
<dbReference type="GO" id="GO:0008270">
    <property type="term" value="F:zinc ion binding"/>
    <property type="evidence" value="ECO:0007669"/>
    <property type="project" value="UniProtKB-UniRule"/>
</dbReference>
<comment type="caution">
    <text evidence="10">The sequence shown here is derived from an EMBL/GenBank/DDBJ whole genome shotgun (WGS) entry which is preliminary data.</text>
</comment>
<dbReference type="PROSITE" id="PS51915">
    <property type="entry name" value="ZAD"/>
    <property type="match status" value="1"/>
</dbReference>
<protein>
    <submittedName>
        <fullName evidence="10">Zinc finger protein</fullName>
    </submittedName>
</protein>
<accession>A0A9Q0S8N6</accession>
<dbReference type="Pfam" id="PF00096">
    <property type="entry name" value="zf-C2H2"/>
    <property type="match status" value="3"/>
</dbReference>
<keyword evidence="2" id="KW-0677">Repeat</keyword>
<evidence type="ECO:0000256" key="3">
    <source>
        <dbReference type="ARBA" id="ARBA00022771"/>
    </source>
</evidence>
<dbReference type="Gene3D" id="3.40.1800.20">
    <property type="match status" value="1"/>
</dbReference>
<dbReference type="GO" id="GO:0005634">
    <property type="term" value="C:nucleus"/>
    <property type="evidence" value="ECO:0007669"/>
    <property type="project" value="UniProtKB-SubCell"/>
</dbReference>
<feature type="domain" description="C2H2-type" evidence="8">
    <location>
        <begin position="354"/>
        <end position="381"/>
    </location>
</feature>
<keyword evidence="3 6" id="KW-0863">Zinc-finger</keyword>
<keyword evidence="5" id="KW-0539">Nucleus</keyword>
<evidence type="ECO:0000313" key="10">
    <source>
        <dbReference type="EMBL" id="KAJ6649432.1"/>
    </source>
</evidence>
<feature type="domain" description="C2H2-type" evidence="8">
    <location>
        <begin position="382"/>
        <end position="407"/>
    </location>
</feature>
<dbReference type="SUPFAM" id="SSF57667">
    <property type="entry name" value="beta-beta-alpha zinc fingers"/>
    <property type="match status" value="5"/>
</dbReference>
<dbReference type="InterPro" id="IPR036236">
    <property type="entry name" value="Znf_C2H2_sf"/>
</dbReference>
<dbReference type="PANTHER" id="PTHR24393">
    <property type="entry name" value="ZINC FINGER PROTEIN"/>
    <property type="match status" value="1"/>
</dbReference>
<evidence type="ECO:0000256" key="4">
    <source>
        <dbReference type="ARBA" id="ARBA00022833"/>
    </source>
</evidence>
<gene>
    <name evidence="10" type="primary">ZNF69_2</name>
    <name evidence="10" type="ORF">Bhyg_04667</name>
</gene>
<dbReference type="SMART" id="SM00355">
    <property type="entry name" value="ZnF_C2H2"/>
    <property type="match status" value="9"/>
</dbReference>
<name>A0A9Q0S8N6_9DIPT</name>
<evidence type="ECO:0000259" key="8">
    <source>
        <dbReference type="PROSITE" id="PS50157"/>
    </source>
</evidence>
<sequence length="441" mass="51235">MSDEIHIANFENACRFCLSNEFELSPIAKHLEVTYNKHGTSNLHHIIMVCIGITVQSDDNFPKWICSQCIYQLIESYSFREKCLESLKYLEEVKVKEEIRLTDDADDLEKSANDDEDYNCKCDDSDYVYNVLPSAGSVDKLENQVEQKAPFPGIKSSSSFRFTCDICGLHLKTLRTVAYHMKKVHIEKITNISTAKSELNPFECDICKNAYPNRKSIYRHKYRVHGLRKVKVKKEPKKRQKRLQICPICGVARREIRSHIATHSDSRDFKCDICGLSIKNAENLKRHVRRVHSEERPYPCTICNVAFKTSTHLKRHNRKHTQERNFECQYCHRTFIDAGTRDRHSILHIQERSIECEFCGKMFMTPVGLKNHIGIHTLEKKFPCGLGSCTQSFVNSSSASIHRRTHTINNLYHCSDCHVGFKELILLKMHLRKEGHHFNVE</sequence>
<dbReference type="GO" id="GO:0032502">
    <property type="term" value="P:developmental process"/>
    <property type="evidence" value="ECO:0007669"/>
    <property type="project" value="UniProtKB-ARBA"/>
</dbReference>
<evidence type="ECO:0000259" key="9">
    <source>
        <dbReference type="PROSITE" id="PS51915"/>
    </source>
</evidence>
<dbReference type="OrthoDB" id="2687452at2759"/>
<keyword evidence="1 7" id="KW-0479">Metal-binding</keyword>
<dbReference type="PROSITE" id="PS50157">
    <property type="entry name" value="ZINC_FINGER_C2H2_2"/>
    <property type="match status" value="7"/>
</dbReference>
<keyword evidence="11" id="KW-1185">Reference proteome</keyword>
<dbReference type="InterPro" id="IPR013087">
    <property type="entry name" value="Znf_C2H2_type"/>
</dbReference>
<dbReference type="EMBL" id="WJQU01000001">
    <property type="protein sequence ID" value="KAJ6649432.1"/>
    <property type="molecule type" value="Genomic_DNA"/>
</dbReference>
<keyword evidence="4 7" id="KW-0862">Zinc</keyword>
<feature type="binding site" evidence="7">
    <location>
        <position position="17"/>
    </location>
    <ligand>
        <name>Zn(2+)</name>
        <dbReference type="ChEBI" id="CHEBI:29105"/>
    </ligand>
</feature>
<feature type="domain" description="C2H2-type" evidence="8">
    <location>
        <begin position="269"/>
        <end position="297"/>
    </location>
</feature>
<dbReference type="PROSITE" id="PS00028">
    <property type="entry name" value="ZINC_FINGER_C2H2_1"/>
    <property type="match status" value="8"/>
</dbReference>
<proteinExistence type="predicted"/>
<feature type="domain" description="ZAD" evidence="9">
    <location>
        <begin position="12"/>
        <end position="93"/>
    </location>
</feature>
<dbReference type="SMART" id="SM00868">
    <property type="entry name" value="zf-AD"/>
    <property type="match status" value="1"/>
</dbReference>
<dbReference type="Pfam" id="PF07776">
    <property type="entry name" value="zf-AD"/>
    <property type="match status" value="1"/>
</dbReference>
<feature type="domain" description="C2H2-type" evidence="8">
    <location>
        <begin position="202"/>
        <end position="230"/>
    </location>
</feature>
<dbReference type="Gene3D" id="3.30.160.60">
    <property type="entry name" value="Classic Zinc Finger"/>
    <property type="match status" value="5"/>
</dbReference>
<evidence type="ECO:0000256" key="5">
    <source>
        <dbReference type="ARBA" id="ARBA00023242"/>
    </source>
</evidence>
<evidence type="ECO:0000313" key="11">
    <source>
        <dbReference type="Proteomes" id="UP001151699"/>
    </source>
</evidence>
<evidence type="ECO:0000256" key="6">
    <source>
        <dbReference type="PROSITE-ProRule" id="PRU00042"/>
    </source>
</evidence>
<dbReference type="GO" id="GO:0000978">
    <property type="term" value="F:RNA polymerase II cis-regulatory region sequence-specific DNA binding"/>
    <property type="evidence" value="ECO:0007669"/>
    <property type="project" value="TreeGrafter"/>
</dbReference>
<evidence type="ECO:0000256" key="7">
    <source>
        <dbReference type="PROSITE-ProRule" id="PRU01263"/>
    </source>
</evidence>
<dbReference type="AlphaFoldDB" id="A0A9Q0S8N6"/>
<feature type="binding site" evidence="7">
    <location>
        <position position="66"/>
    </location>
    <ligand>
        <name>Zn(2+)</name>
        <dbReference type="ChEBI" id="CHEBI:29105"/>
    </ligand>
</feature>
<evidence type="ECO:0000256" key="2">
    <source>
        <dbReference type="ARBA" id="ARBA00022737"/>
    </source>
</evidence>
<feature type="binding site" evidence="7">
    <location>
        <position position="69"/>
    </location>
    <ligand>
        <name>Zn(2+)</name>
        <dbReference type="ChEBI" id="CHEBI:29105"/>
    </ligand>
</feature>
<organism evidence="10 11">
    <name type="scientific">Pseudolycoriella hygida</name>
    <dbReference type="NCBI Taxonomy" id="35572"/>
    <lineage>
        <taxon>Eukaryota</taxon>
        <taxon>Metazoa</taxon>
        <taxon>Ecdysozoa</taxon>
        <taxon>Arthropoda</taxon>
        <taxon>Hexapoda</taxon>
        <taxon>Insecta</taxon>
        <taxon>Pterygota</taxon>
        <taxon>Neoptera</taxon>
        <taxon>Endopterygota</taxon>
        <taxon>Diptera</taxon>
        <taxon>Nematocera</taxon>
        <taxon>Sciaroidea</taxon>
        <taxon>Sciaridae</taxon>
        <taxon>Pseudolycoriella</taxon>
    </lineage>
</organism>
<evidence type="ECO:0000256" key="1">
    <source>
        <dbReference type="ARBA" id="ARBA00022723"/>
    </source>
</evidence>
<feature type="binding site" evidence="7">
    <location>
        <position position="14"/>
    </location>
    <ligand>
        <name>Zn(2+)</name>
        <dbReference type="ChEBI" id="CHEBI:29105"/>
    </ligand>
</feature>
<dbReference type="InterPro" id="IPR012934">
    <property type="entry name" value="Znf_AD"/>
</dbReference>